<keyword evidence="1" id="KW-0472">Membrane</keyword>
<feature type="transmembrane region" description="Helical" evidence="1">
    <location>
        <begin position="426"/>
        <end position="451"/>
    </location>
</feature>
<reference evidence="4" key="1">
    <citation type="submission" date="2025-08" db="UniProtKB">
        <authorList>
            <consortium name="RefSeq"/>
        </authorList>
    </citation>
    <scope>IDENTIFICATION</scope>
</reference>
<dbReference type="Proteomes" id="UP000695007">
    <property type="component" value="Unplaced"/>
</dbReference>
<proteinExistence type="predicted"/>
<keyword evidence="1" id="KW-1133">Transmembrane helix</keyword>
<feature type="signal peptide" evidence="2">
    <location>
        <begin position="1"/>
        <end position="28"/>
    </location>
</feature>
<dbReference type="RefSeq" id="XP_011495171.1">
    <property type="nucleotide sequence ID" value="XM_011496869.1"/>
</dbReference>
<dbReference type="InterPro" id="IPR032675">
    <property type="entry name" value="LRR_dom_sf"/>
</dbReference>
<dbReference type="AlphaFoldDB" id="A0AAJ6VMH2"/>
<gene>
    <name evidence="4" type="primary">LOC105360083</name>
</gene>
<evidence type="ECO:0000256" key="2">
    <source>
        <dbReference type="SAM" id="SignalP"/>
    </source>
</evidence>
<dbReference type="KEGG" id="csol:105360083"/>
<evidence type="ECO:0000313" key="4">
    <source>
        <dbReference type="RefSeq" id="XP_011495171.1"/>
    </source>
</evidence>
<keyword evidence="3" id="KW-1185">Reference proteome</keyword>
<dbReference type="Gene3D" id="3.80.10.10">
    <property type="entry name" value="Ribonuclease Inhibitor"/>
    <property type="match status" value="1"/>
</dbReference>
<keyword evidence="1" id="KW-0812">Transmembrane</keyword>
<dbReference type="GeneID" id="105360083"/>
<sequence>MMEATRLMLGSAILGLFWTAPGLPRGAALANGLPSSGSGPSVNGNGRCNSPPCSCDQYGRLTCDCKDNPEELILTADGERGLGRHTSRIVVNNCPSVLLTNFSLVQMDGLISVDLINVANLTLMHHSFKLSQKASNTRITVRNSSVDVLPSNVFHGDVEAIVLENVRIGQVLAFAFANLINTNSITLENCRIEVIEALAFKKFDVRFFHMIGGTFGDQVPSRVMNDIEIYDKFMLDGVKMGNVRSSAFVIKRPKTVAILNCAIDNLESEAFDISVRGTVIIKNNTLGNVAFGSFFAIRADTENRIPPSNTNLYTLMFKNNSLNSFEEGSLIFDRTSFRTEINSVLVNQVCDCNQLSIWKSQILNYTNAYSRLITSRDNTNILAPPFSLETSVEDPETFLCLENLDAESTSSFIEFETRNCALSSSMLLLISAISGLLLLLIIAASLLVYYCRKHRRDGRKRWISVPTLAPDVVTKTQNGVINRETTASGGAPVDSRITMVVPDGRLYKETEFHVIVEKAEPLTTEL</sequence>
<name>A0AAJ6VMH2_9HYME</name>
<organism evidence="3 4">
    <name type="scientific">Ceratosolen solmsi marchali</name>
    <dbReference type="NCBI Taxonomy" id="326594"/>
    <lineage>
        <taxon>Eukaryota</taxon>
        <taxon>Metazoa</taxon>
        <taxon>Ecdysozoa</taxon>
        <taxon>Arthropoda</taxon>
        <taxon>Hexapoda</taxon>
        <taxon>Insecta</taxon>
        <taxon>Pterygota</taxon>
        <taxon>Neoptera</taxon>
        <taxon>Endopterygota</taxon>
        <taxon>Hymenoptera</taxon>
        <taxon>Apocrita</taxon>
        <taxon>Proctotrupomorpha</taxon>
        <taxon>Chalcidoidea</taxon>
        <taxon>Agaonidae</taxon>
        <taxon>Agaoninae</taxon>
        <taxon>Ceratosolen</taxon>
    </lineage>
</organism>
<feature type="chain" id="PRO_5042567946" evidence="2">
    <location>
        <begin position="29"/>
        <end position="526"/>
    </location>
</feature>
<accession>A0AAJ6VMH2</accession>
<evidence type="ECO:0000313" key="3">
    <source>
        <dbReference type="Proteomes" id="UP000695007"/>
    </source>
</evidence>
<protein>
    <submittedName>
        <fullName evidence="4">Uncharacterized protein LOC105360083</fullName>
    </submittedName>
</protein>
<evidence type="ECO:0000256" key="1">
    <source>
        <dbReference type="SAM" id="Phobius"/>
    </source>
</evidence>
<keyword evidence="2" id="KW-0732">Signal</keyword>